<evidence type="ECO:0000256" key="2">
    <source>
        <dbReference type="ARBA" id="ARBA00022603"/>
    </source>
</evidence>
<organism evidence="9 10">
    <name type="scientific">Haloferax massiliensis</name>
    <dbReference type="NCBI Taxonomy" id="1476858"/>
    <lineage>
        <taxon>Archaea</taxon>
        <taxon>Methanobacteriati</taxon>
        <taxon>Methanobacteriota</taxon>
        <taxon>Stenosarchaea group</taxon>
        <taxon>Halobacteria</taxon>
        <taxon>Halobacteriales</taxon>
        <taxon>Haloferacaceae</taxon>
        <taxon>Haloferax</taxon>
    </lineage>
</organism>
<dbReference type="GO" id="GO:0009307">
    <property type="term" value="P:DNA restriction-modification system"/>
    <property type="evidence" value="ECO:0007669"/>
    <property type="project" value="UniProtKB-KW"/>
</dbReference>
<evidence type="ECO:0000259" key="8">
    <source>
        <dbReference type="Pfam" id="PF12161"/>
    </source>
</evidence>
<keyword evidence="5" id="KW-0680">Restriction system</keyword>
<dbReference type="Pfam" id="PF02384">
    <property type="entry name" value="N6_Mtase"/>
    <property type="match status" value="1"/>
</dbReference>
<dbReference type="InterPro" id="IPR029063">
    <property type="entry name" value="SAM-dependent_MTases_sf"/>
</dbReference>
<dbReference type="InterPro" id="IPR051537">
    <property type="entry name" value="DNA_Adenine_Mtase"/>
</dbReference>
<keyword evidence="2" id="KW-0489">Methyltransferase</keyword>
<dbReference type="OrthoDB" id="297716at2157"/>
<evidence type="ECO:0000256" key="1">
    <source>
        <dbReference type="ARBA" id="ARBA00011900"/>
    </source>
</evidence>
<dbReference type="GO" id="GO:0008170">
    <property type="term" value="F:N-methyltransferase activity"/>
    <property type="evidence" value="ECO:0007669"/>
    <property type="project" value="InterPro"/>
</dbReference>
<dbReference type="Proteomes" id="UP000198902">
    <property type="component" value="Unassembled WGS sequence"/>
</dbReference>
<dbReference type="InterPro" id="IPR002052">
    <property type="entry name" value="DNA_methylase_N6_adenine_CS"/>
</dbReference>
<evidence type="ECO:0000259" key="7">
    <source>
        <dbReference type="Pfam" id="PF02384"/>
    </source>
</evidence>
<evidence type="ECO:0000256" key="5">
    <source>
        <dbReference type="ARBA" id="ARBA00022747"/>
    </source>
</evidence>
<dbReference type="SUPFAM" id="SSF53335">
    <property type="entry name" value="S-adenosyl-L-methionine-dependent methyltransferases"/>
    <property type="match status" value="1"/>
</dbReference>
<protein>
    <recommendedName>
        <fullName evidence="1">site-specific DNA-methyltransferase (adenine-specific)</fullName>
        <ecNumber evidence="1">2.1.1.72</ecNumber>
    </recommendedName>
</protein>
<feature type="domain" description="DNA methylase adenine-specific" evidence="7">
    <location>
        <begin position="155"/>
        <end position="459"/>
    </location>
</feature>
<dbReference type="PANTHER" id="PTHR42933:SF3">
    <property type="entry name" value="TYPE I RESTRICTION ENZYME MJAVIII METHYLASE SUBUNIT"/>
    <property type="match status" value="1"/>
</dbReference>
<accession>A0A0D6JMA8</accession>
<dbReference type="InterPro" id="IPR003356">
    <property type="entry name" value="DNA_methylase_A-5"/>
</dbReference>
<evidence type="ECO:0000313" key="9">
    <source>
        <dbReference type="EMBL" id="CQR49027.1"/>
    </source>
</evidence>
<gene>
    <name evidence="9" type="primary">hsdM</name>
    <name evidence="9" type="ORF">BN996_00482</name>
</gene>
<evidence type="ECO:0000256" key="6">
    <source>
        <dbReference type="ARBA" id="ARBA00047942"/>
    </source>
</evidence>
<dbReference type="EC" id="2.1.1.72" evidence="1"/>
<dbReference type="InterPro" id="IPR022749">
    <property type="entry name" value="D12N6_MeTrfase_N"/>
</dbReference>
<proteinExistence type="predicted"/>
<feature type="domain" description="N6 adenine-specific DNA methyltransferase N-terminal" evidence="8">
    <location>
        <begin position="10"/>
        <end position="141"/>
    </location>
</feature>
<dbReference type="EMBL" id="CSTE01000001">
    <property type="protein sequence ID" value="CQR49027.1"/>
    <property type="molecule type" value="Genomic_DNA"/>
</dbReference>
<evidence type="ECO:0000256" key="4">
    <source>
        <dbReference type="ARBA" id="ARBA00022691"/>
    </source>
</evidence>
<evidence type="ECO:0000256" key="3">
    <source>
        <dbReference type="ARBA" id="ARBA00022679"/>
    </source>
</evidence>
<dbReference type="Pfam" id="PF12161">
    <property type="entry name" value="HsdM_N"/>
    <property type="match status" value="1"/>
</dbReference>
<comment type="catalytic activity">
    <reaction evidence="6">
        <text>a 2'-deoxyadenosine in DNA + S-adenosyl-L-methionine = an N(6)-methyl-2'-deoxyadenosine in DNA + S-adenosyl-L-homocysteine + H(+)</text>
        <dbReference type="Rhea" id="RHEA:15197"/>
        <dbReference type="Rhea" id="RHEA-COMP:12418"/>
        <dbReference type="Rhea" id="RHEA-COMP:12419"/>
        <dbReference type="ChEBI" id="CHEBI:15378"/>
        <dbReference type="ChEBI" id="CHEBI:57856"/>
        <dbReference type="ChEBI" id="CHEBI:59789"/>
        <dbReference type="ChEBI" id="CHEBI:90615"/>
        <dbReference type="ChEBI" id="CHEBI:90616"/>
        <dbReference type="EC" id="2.1.1.72"/>
    </reaction>
</comment>
<dbReference type="PRINTS" id="PR00507">
    <property type="entry name" value="N12N6MTFRASE"/>
</dbReference>
<dbReference type="Gene3D" id="3.40.50.150">
    <property type="entry name" value="Vaccinia Virus protein VP39"/>
    <property type="match status" value="1"/>
</dbReference>
<dbReference type="PROSITE" id="PS00092">
    <property type="entry name" value="N6_MTASE"/>
    <property type="match status" value="1"/>
</dbReference>
<keyword evidence="3" id="KW-0808">Transferase</keyword>
<name>A0A0D6JMA8_9EURY</name>
<dbReference type="CDD" id="cd02440">
    <property type="entry name" value="AdoMet_MTases"/>
    <property type="match status" value="1"/>
</dbReference>
<dbReference type="RefSeq" id="WP_089776997.1">
    <property type="nucleotide sequence ID" value="NZ_CABLRR010000001.1"/>
</dbReference>
<dbReference type="GO" id="GO:0009007">
    <property type="term" value="F:site-specific DNA-methyltransferase (adenine-specific) activity"/>
    <property type="evidence" value="ECO:0007669"/>
    <property type="project" value="UniProtKB-EC"/>
</dbReference>
<sequence length="662" mass="76618">MVENFNEKADFIWSIADLLRGDYKQSEYQKVILPLTVLRRLDCVTQRNKEDVLKRYEQLEKQGIQNVAPALKKAAGEKVYNTSEFTFKSLCDDPDQIASNLQYYINAYDEETKEIFDKFDFGHQIQRLDEADLLYQVIHEFAKMPLHPDEVPNEEMGYIYEELIRKFNELSNETAGEHFTPREVIELMVNLIFDEDDEVLTEEGAVRTVYDPACGTGGMLSVAEDHVRSFNEESNLKVFGQELNPESYAVCNSDMLIKGQEPGNIAYGNSFTNDGFPDRRFDYMLSNPPFGVSWKKVKDQIEREHDKQGFGGRFGAGTPRVNDGAFLFLQHMISKRKPPEDGGSRIAIVFNGSPLFNGGPNSGESAIRRWIIENDWLEGIVGLPENLFYNTGIRTYIWVLSNNKPEHRKGKVQLIDARDLYEEMDESLGDKRHRLTEDHIKEITRIFGDLEANGRSKVVDGKEFGYRRIVIDQPLRLRFQVSQERIAALDDERAFTNRDEDIQERIKEALSEMDKEKVWMDRESFLNDVELQLNMAGLDIRNSVYNAIERVMGESDPDAEICRDGNGNPEYDSDLRERERVPLGTDPHDYFEEEVDPYLENAWINESSKYHDDQDGELGVVGYEINFDRYFYEYTPPRPVDTIDQEIRELEGRISEMLQDVL</sequence>
<reference evidence="10" key="1">
    <citation type="submission" date="2015-03" db="EMBL/GenBank/DDBJ databases">
        <authorList>
            <person name="Urmite Genomes"/>
        </authorList>
    </citation>
    <scope>NUCLEOTIDE SEQUENCE [LARGE SCALE GENOMIC DNA]</scope>
    <source>
        <strain evidence="10">Arc-Hr</strain>
    </source>
</reference>
<dbReference type="AlphaFoldDB" id="A0A0D6JMA8"/>
<dbReference type="GO" id="GO:0032259">
    <property type="term" value="P:methylation"/>
    <property type="evidence" value="ECO:0007669"/>
    <property type="project" value="UniProtKB-KW"/>
</dbReference>
<evidence type="ECO:0000313" key="10">
    <source>
        <dbReference type="Proteomes" id="UP000198902"/>
    </source>
</evidence>
<dbReference type="PANTHER" id="PTHR42933">
    <property type="entry name" value="SLR6095 PROTEIN"/>
    <property type="match status" value="1"/>
</dbReference>
<keyword evidence="10" id="KW-1185">Reference proteome</keyword>
<dbReference type="GO" id="GO:0003677">
    <property type="term" value="F:DNA binding"/>
    <property type="evidence" value="ECO:0007669"/>
    <property type="project" value="InterPro"/>
</dbReference>
<keyword evidence="4" id="KW-0949">S-adenosyl-L-methionine</keyword>